<organism evidence="2 3">
    <name type="scientific">Flavobacterium anhuiense</name>
    <dbReference type="NCBI Taxonomy" id="459526"/>
    <lineage>
        <taxon>Bacteria</taxon>
        <taxon>Pseudomonadati</taxon>
        <taxon>Bacteroidota</taxon>
        <taxon>Flavobacteriia</taxon>
        <taxon>Flavobacteriales</taxon>
        <taxon>Flavobacteriaceae</taxon>
        <taxon>Flavobacterium</taxon>
    </lineage>
</organism>
<dbReference type="Proteomes" id="UP000290433">
    <property type="component" value="Unassembled WGS sequence"/>
</dbReference>
<name>A0A444VSU3_9FLAO</name>
<dbReference type="Gene3D" id="2.60.40.10">
    <property type="entry name" value="Immunoglobulins"/>
    <property type="match status" value="1"/>
</dbReference>
<protein>
    <submittedName>
        <fullName evidence="2">Fibronectin, type III domain protein</fullName>
    </submittedName>
</protein>
<accession>A0A444VSU3</accession>
<proteinExistence type="predicted"/>
<dbReference type="InterPro" id="IPR036116">
    <property type="entry name" value="FN3_sf"/>
</dbReference>
<dbReference type="AlphaFoldDB" id="A0A444VSU3"/>
<comment type="caution">
    <text evidence="2">The sequence shown here is derived from an EMBL/GenBank/DDBJ whole genome shotgun (WGS) entry which is preliminary data.</text>
</comment>
<dbReference type="InterPro" id="IPR046020">
    <property type="entry name" value="DUF5977"/>
</dbReference>
<reference evidence="2 3" key="1">
    <citation type="submission" date="2014-12" db="EMBL/GenBank/DDBJ databases">
        <title>Genome sequence of Flavobacterium anhuiense RCM74.</title>
        <authorList>
            <person name="Kim J.F."/>
            <person name="Song J.Y."/>
            <person name="Kwak M.-J."/>
            <person name="Lee S.-W."/>
        </authorList>
    </citation>
    <scope>NUCLEOTIDE SEQUENCE [LARGE SCALE GENOMIC DNA]</scope>
    <source>
        <strain evidence="2 3">RCM74</strain>
    </source>
</reference>
<dbReference type="InterPro" id="IPR013783">
    <property type="entry name" value="Ig-like_fold"/>
</dbReference>
<feature type="domain" description="DUF5977" evidence="1">
    <location>
        <begin position="52"/>
        <end position="116"/>
    </location>
</feature>
<evidence type="ECO:0000259" key="1">
    <source>
        <dbReference type="Pfam" id="PF19404"/>
    </source>
</evidence>
<gene>
    <name evidence="2" type="ORF">NU08_4299</name>
</gene>
<evidence type="ECO:0000313" key="2">
    <source>
        <dbReference type="EMBL" id="RYJ36691.1"/>
    </source>
</evidence>
<evidence type="ECO:0000313" key="3">
    <source>
        <dbReference type="Proteomes" id="UP000290433"/>
    </source>
</evidence>
<dbReference type="OrthoDB" id="1314366at2"/>
<dbReference type="SUPFAM" id="SSF49265">
    <property type="entry name" value="Fibronectin type III"/>
    <property type="match status" value="1"/>
</dbReference>
<dbReference type="Pfam" id="PF19404">
    <property type="entry name" value="DUF5977"/>
    <property type="match status" value="1"/>
</dbReference>
<dbReference type="RefSeq" id="WP_129748945.1">
    <property type="nucleotide sequence ID" value="NZ_JUIV01000025.1"/>
</dbReference>
<sequence>MGNTGYKSFETLERYYTDDGTSTGETKPNIVTDPDYIAPFKDEVECPPSARFYNTIQTKTVTRNNCGAGYMGSDVTLTAYPNQFVSNESILDANNQAIAWLEGNAQIYANNAGVCTIAPITNPTVPTLQHAYYGGENMILEWPNYIDSGVITYELYRSINNGTPMLLQTSTDTFYHDKLSNGVTYSYQIRINSNGYISPYSNTITVTGTSS</sequence>
<dbReference type="EMBL" id="JUIV01000025">
    <property type="protein sequence ID" value="RYJ36691.1"/>
    <property type="molecule type" value="Genomic_DNA"/>
</dbReference>